<evidence type="ECO:0000313" key="2">
    <source>
        <dbReference type="EMBL" id="OIP87397.1"/>
    </source>
</evidence>
<organism evidence="2 3">
    <name type="scientific">Candidatus Shapirobacteria bacterium CG2_30_35_20</name>
    <dbReference type="NCBI Taxonomy" id="1805376"/>
    <lineage>
        <taxon>Bacteria</taxon>
        <taxon>Candidatus Shapironibacteriota</taxon>
    </lineage>
</organism>
<dbReference type="PANTHER" id="PTHR34504">
    <property type="entry name" value="ANTITOXIN HICB"/>
    <property type="match status" value="1"/>
</dbReference>
<dbReference type="STRING" id="1805376.AUK05_01490"/>
<dbReference type="Proteomes" id="UP000182344">
    <property type="component" value="Unassembled WGS sequence"/>
</dbReference>
<dbReference type="Gene3D" id="3.30.160.250">
    <property type="match status" value="1"/>
</dbReference>
<dbReference type="InterPro" id="IPR035069">
    <property type="entry name" value="TTHA1013/TTHA0281-like"/>
</dbReference>
<protein>
    <recommendedName>
        <fullName evidence="1">HicB-like antitoxin of toxin-antitoxin system domain-containing protein</fullName>
    </recommendedName>
</protein>
<dbReference type="EMBL" id="MNZO01000020">
    <property type="protein sequence ID" value="OIP87397.1"/>
    <property type="molecule type" value="Genomic_DNA"/>
</dbReference>
<feature type="domain" description="HicB-like antitoxin of toxin-antitoxin system" evidence="1">
    <location>
        <begin position="6"/>
        <end position="56"/>
    </location>
</feature>
<comment type="caution">
    <text evidence="2">The sequence shown here is derived from an EMBL/GenBank/DDBJ whole genome shotgun (WGS) entry which is preliminary data.</text>
</comment>
<dbReference type="SUPFAM" id="SSF143100">
    <property type="entry name" value="TTHA1013/TTHA0281-like"/>
    <property type="match status" value="1"/>
</dbReference>
<accession>A0A1J5HPZ2</accession>
<proteinExistence type="predicted"/>
<dbReference type="InterPro" id="IPR051404">
    <property type="entry name" value="TA_system_antitoxin"/>
</dbReference>
<gene>
    <name evidence="2" type="ORF">AUK05_01490</name>
</gene>
<dbReference type="PANTHER" id="PTHR34504:SF2">
    <property type="entry name" value="UPF0150 PROTEIN SSL0259"/>
    <property type="match status" value="1"/>
</dbReference>
<sequence>MVNQSFKIILEQDEDGVFVASVPAVPGCFAEGKTYEKVMENIKEALSLCLDVANKDKDYHAKIDWSDGNKSKFFGIVNLNMPMLAC</sequence>
<dbReference type="Pfam" id="PF15919">
    <property type="entry name" value="HicB_lk_antitox"/>
    <property type="match status" value="1"/>
</dbReference>
<dbReference type="InterPro" id="IPR031807">
    <property type="entry name" value="HicB-like"/>
</dbReference>
<reference evidence="2 3" key="1">
    <citation type="journal article" date="2016" name="Environ. Microbiol.">
        <title>Genomic resolution of a cold subsurface aquifer community provides metabolic insights for novel microbes adapted to high CO concentrations.</title>
        <authorList>
            <person name="Probst A.J."/>
            <person name="Castelle C.J."/>
            <person name="Singh A."/>
            <person name="Brown C.T."/>
            <person name="Anantharaman K."/>
            <person name="Sharon I."/>
            <person name="Hug L.A."/>
            <person name="Burstein D."/>
            <person name="Emerson J.B."/>
            <person name="Thomas B.C."/>
            <person name="Banfield J.F."/>
        </authorList>
    </citation>
    <scope>NUCLEOTIDE SEQUENCE [LARGE SCALE GENOMIC DNA]</scope>
    <source>
        <strain evidence="2">CG2_30_35_20</strain>
    </source>
</reference>
<evidence type="ECO:0000259" key="1">
    <source>
        <dbReference type="Pfam" id="PF15919"/>
    </source>
</evidence>
<evidence type="ECO:0000313" key="3">
    <source>
        <dbReference type="Proteomes" id="UP000182344"/>
    </source>
</evidence>
<name>A0A1J5HPZ2_9BACT</name>
<dbReference type="AlphaFoldDB" id="A0A1J5HPZ2"/>